<keyword evidence="2" id="KW-1185">Reference proteome</keyword>
<gene>
    <name evidence="1" type="ORF">GCM10022215_17680</name>
</gene>
<dbReference type="Proteomes" id="UP001501495">
    <property type="component" value="Unassembled WGS sequence"/>
</dbReference>
<comment type="caution">
    <text evidence="1">The sequence shown here is derived from an EMBL/GenBank/DDBJ whole genome shotgun (WGS) entry which is preliminary data.</text>
</comment>
<reference evidence="2" key="1">
    <citation type="journal article" date="2019" name="Int. J. Syst. Evol. Microbiol.">
        <title>The Global Catalogue of Microorganisms (GCM) 10K type strain sequencing project: providing services to taxonomists for standard genome sequencing and annotation.</title>
        <authorList>
            <consortium name="The Broad Institute Genomics Platform"/>
            <consortium name="The Broad Institute Genome Sequencing Center for Infectious Disease"/>
            <person name="Wu L."/>
            <person name="Ma J."/>
        </authorList>
    </citation>
    <scope>NUCLEOTIDE SEQUENCE [LARGE SCALE GENOMIC DNA]</scope>
    <source>
        <strain evidence="2">JCM 16703</strain>
    </source>
</reference>
<dbReference type="RefSeq" id="WP_344732966.1">
    <property type="nucleotide sequence ID" value="NZ_BAAAZH010000012.1"/>
</dbReference>
<evidence type="ECO:0000313" key="2">
    <source>
        <dbReference type="Proteomes" id="UP001501495"/>
    </source>
</evidence>
<name>A0ABP7XIN3_9ACTN</name>
<organism evidence="1 2">
    <name type="scientific">Nocardioides fonticola</name>
    <dbReference type="NCBI Taxonomy" id="450363"/>
    <lineage>
        <taxon>Bacteria</taxon>
        <taxon>Bacillati</taxon>
        <taxon>Actinomycetota</taxon>
        <taxon>Actinomycetes</taxon>
        <taxon>Propionibacteriales</taxon>
        <taxon>Nocardioidaceae</taxon>
        <taxon>Nocardioides</taxon>
    </lineage>
</organism>
<proteinExistence type="predicted"/>
<sequence length="163" mass="17693">MAQPQGPRLRLVGGVQHVAGDTPPTSSVAGATITTSRREHPSAGSVRRTLRSLRPDRPVARPMLLTPYAATALVSRNATIALRHSRSGLTRRLRAGDRVLLVDRRGGLHDGVVEDVAFTDDDVIYLLGPEPTAPTPTTTSSARILDLDLARRHRAEREDGAWR</sequence>
<protein>
    <submittedName>
        <fullName evidence="1">Uncharacterized protein</fullName>
    </submittedName>
</protein>
<evidence type="ECO:0000313" key="1">
    <source>
        <dbReference type="EMBL" id="GAA4117259.1"/>
    </source>
</evidence>
<dbReference type="EMBL" id="BAAAZH010000012">
    <property type="protein sequence ID" value="GAA4117259.1"/>
    <property type="molecule type" value="Genomic_DNA"/>
</dbReference>
<accession>A0ABP7XIN3</accession>